<evidence type="ECO:0000313" key="8">
    <source>
        <dbReference type="EMBL" id="KAK9818021.1"/>
    </source>
</evidence>
<dbReference type="Pfam" id="PF04117">
    <property type="entry name" value="Mpv17_PMP22"/>
    <property type="match status" value="1"/>
</dbReference>
<dbReference type="PANTHER" id="PTHR11266">
    <property type="entry name" value="PEROXISOMAL MEMBRANE PROTEIN 2, PXMP2 MPV17"/>
    <property type="match status" value="1"/>
</dbReference>
<evidence type="ECO:0000313" key="9">
    <source>
        <dbReference type="Proteomes" id="UP001489004"/>
    </source>
</evidence>
<dbReference type="GO" id="GO:0005737">
    <property type="term" value="C:cytoplasm"/>
    <property type="evidence" value="ECO:0007669"/>
    <property type="project" value="TreeGrafter"/>
</dbReference>
<dbReference type="PANTHER" id="PTHR11266:SF80">
    <property type="entry name" value="PEROXISOMAL MEMBRANE PROTEIN 2"/>
    <property type="match status" value="1"/>
</dbReference>
<evidence type="ECO:0000256" key="3">
    <source>
        <dbReference type="ARBA" id="ARBA00022692"/>
    </source>
</evidence>
<comment type="subcellular location">
    <subcellularLocation>
        <location evidence="1">Membrane</location>
        <topology evidence="1">Multi-pass membrane protein</topology>
    </subcellularLocation>
</comment>
<sequence length="285" mass="29733">MSAARLWEAGTGSTRTMITSTAVKPAQAMLGWSVGLPARPQRIAQVSSRLTESPQSRLVAGAFRSYKRPSVHAQASSGGGGATGGGSGLGGSGGGGGGSGSSGSGAGGIGGLWAAYLGLLTSKPVLTKAVTAGLLNGLGDVFSQKYVEKNSTVDLKRTGIFTFLGCVLVGPTLHFWYLTLSRLVTTPGTPGALMRLGLDQLVFAPIFISTFFASLLTLEGHASAIPAKLRQDLKDAVITNWKIWVPFQFLNFRFVPQNLQVLMANIVALGWNTYLSYASHTAVKN</sequence>
<feature type="transmembrane region" description="Helical" evidence="6">
    <location>
        <begin position="200"/>
        <end position="218"/>
    </location>
</feature>
<proteinExistence type="inferred from homology"/>
<comment type="caution">
    <text evidence="8">The sequence shown here is derived from an EMBL/GenBank/DDBJ whole genome shotgun (WGS) entry which is preliminary data.</text>
</comment>
<feature type="region of interest" description="Disordered" evidence="7">
    <location>
        <begin position="71"/>
        <end position="101"/>
    </location>
</feature>
<dbReference type="GO" id="GO:0016020">
    <property type="term" value="C:membrane"/>
    <property type="evidence" value="ECO:0007669"/>
    <property type="project" value="UniProtKB-SubCell"/>
</dbReference>
<dbReference type="AlphaFoldDB" id="A0AAW1PWC6"/>
<evidence type="ECO:0000256" key="1">
    <source>
        <dbReference type="ARBA" id="ARBA00004141"/>
    </source>
</evidence>
<dbReference type="InterPro" id="IPR007248">
    <property type="entry name" value="Mpv17_PMP22"/>
</dbReference>
<keyword evidence="9" id="KW-1185">Reference proteome</keyword>
<evidence type="ECO:0000256" key="4">
    <source>
        <dbReference type="ARBA" id="ARBA00022989"/>
    </source>
</evidence>
<evidence type="ECO:0000256" key="2">
    <source>
        <dbReference type="ARBA" id="ARBA00006824"/>
    </source>
</evidence>
<evidence type="ECO:0000256" key="6">
    <source>
        <dbReference type="RuleBase" id="RU363053"/>
    </source>
</evidence>
<evidence type="ECO:0000256" key="7">
    <source>
        <dbReference type="SAM" id="MobiDB-lite"/>
    </source>
</evidence>
<dbReference type="Proteomes" id="UP001489004">
    <property type="component" value="Unassembled WGS sequence"/>
</dbReference>
<feature type="transmembrane region" description="Helical" evidence="6">
    <location>
        <begin position="159"/>
        <end position="180"/>
    </location>
</feature>
<keyword evidence="4 6" id="KW-1133">Transmembrane helix</keyword>
<accession>A0AAW1PWC6</accession>
<reference evidence="8 9" key="1">
    <citation type="journal article" date="2024" name="Nat. Commun.">
        <title>Phylogenomics reveals the evolutionary origins of lichenization in chlorophyte algae.</title>
        <authorList>
            <person name="Puginier C."/>
            <person name="Libourel C."/>
            <person name="Otte J."/>
            <person name="Skaloud P."/>
            <person name="Haon M."/>
            <person name="Grisel S."/>
            <person name="Petersen M."/>
            <person name="Berrin J.G."/>
            <person name="Delaux P.M."/>
            <person name="Dal Grande F."/>
            <person name="Keller J."/>
        </authorList>
    </citation>
    <scope>NUCLEOTIDE SEQUENCE [LARGE SCALE GENOMIC DNA]</scope>
    <source>
        <strain evidence="8 9">SAG 2043</strain>
    </source>
</reference>
<keyword evidence="5 6" id="KW-0472">Membrane</keyword>
<name>A0AAW1PWC6_9CHLO</name>
<evidence type="ECO:0000256" key="5">
    <source>
        <dbReference type="ARBA" id="ARBA00023136"/>
    </source>
</evidence>
<organism evidence="8 9">
    <name type="scientific">[Myrmecia] bisecta</name>
    <dbReference type="NCBI Taxonomy" id="41462"/>
    <lineage>
        <taxon>Eukaryota</taxon>
        <taxon>Viridiplantae</taxon>
        <taxon>Chlorophyta</taxon>
        <taxon>core chlorophytes</taxon>
        <taxon>Trebouxiophyceae</taxon>
        <taxon>Trebouxiales</taxon>
        <taxon>Trebouxiaceae</taxon>
        <taxon>Myrmecia</taxon>
    </lineage>
</organism>
<gene>
    <name evidence="8" type="ORF">WJX72_005807</name>
</gene>
<keyword evidence="3 6" id="KW-0812">Transmembrane</keyword>
<comment type="similarity">
    <text evidence="2 6">Belongs to the peroxisomal membrane protein PXMP2/4 family.</text>
</comment>
<protein>
    <submittedName>
        <fullName evidence="8">Uncharacterized protein</fullName>
    </submittedName>
</protein>
<dbReference type="EMBL" id="JALJOR010000004">
    <property type="protein sequence ID" value="KAK9818021.1"/>
    <property type="molecule type" value="Genomic_DNA"/>
</dbReference>
<feature type="compositionally biased region" description="Gly residues" evidence="7">
    <location>
        <begin position="77"/>
        <end position="101"/>
    </location>
</feature>